<dbReference type="NCBIfam" id="TIGR04514">
    <property type="entry name" value="GWxTD_dom"/>
    <property type="match status" value="1"/>
</dbReference>
<dbReference type="SUPFAM" id="SSF48452">
    <property type="entry name" value="TPR-like"/>
    <property type="match status" value="1"/>
</dbReference>
<dbReference type="AlphaFoldDB" id="A0A1F6D255"/>
<protein>
    <submittedName>
        <fullName evidence="1">Uncharacterized protein</fullName>
    </submittedName>
</protein>
<dbReference type="Gene3D" id="1.25.40.10">
    <property type="entry name" value="Tetratricopeptide repeat domain"/>
    <property type="match status" value="1"/>
</dbReference>
<proteinExistence type="predicted"/>
<organism evidence="1 2">
    <name type="scientific">Handelsmanbacteria sp. (strain RIFCSPLOWO2_12_FULL_64_10)</name>
    <dbReference type="NCBI Taxonomy" id="1817868"/>
    <lineage>
        <taxon>Bacteria</taxon>
        <taxon>Candidatus Handelsmaniibacteriota</taxon>
    </lineage>
</organism>
<reference evidence="1 2" key="1">
    <citation type="journal article" date="2016" name="Nat. Commun.">
        <title>Thousands of microbial genomes shed light on interconnected biogeochemical processes in an aquifer system.</title>
        <authorList>
            <person name="Anantharaman K."/>
            <person name="Brown C.T."/>
            <person name="Hug L.A."/>
            <person name="Sharon I."/>
            <person name="Castelle C.J."/>
            <person name="Probst A.J."/>
            <person name="Thomas B.C."/>
            <person name="Singh A."/>
            <person name="Wilkins M.J."/>
            <person name="Karaoz U."/>
            <person name="Brodie E.L."/>
            <person name="Williams K.H."/>
            <person name="Hubbard S.S."/>
            <person name="Banfield J.F."/>
        </authorList>
    </citation>
    <scope>NUCLEOTIDE SEQUENCE [LARGE SCALE GENOMIC DNA]</scope>
    <source>
        <strain evidence="2">RIFCSPLOWO2_12_FULL_64_10</strain>
    </source>
</reference>
<dbReference type="InterPro" id="IPR011990">
    <property type="entry name" value="TPR-like_helical_dom_sf"/>
</dbReference>
<dbReference type="Proteomes" id="UP000178606">
    <property type="component" value="Unassembled WGS sequence"/>
</dbReference>
<name>A0A1F6D255_HANXR</name>
<dbReference type="EMBL" id="MFKF01000074">
    <property type="protein sequence ID" value="OGG55509.1"/>
    <property type="molecule type" value="Genomic_DNA"/>
</dbReference>
<dbReference type="InterPro" id="IPR030959">
    <property type="entry name" value="GWxTD_dom"/>
</dbReference>
<accession>A0A1F6D255</accession>
<evidence type="ECO:0000313" key="2">
    <source>
        <dbReference type="Proteomes" id="UP000178606"/>
    </source>
</evidence>
<gene>
    <name evidence="1" type="ORF">A3F84_29685</name>
</gene>
<comment type="caution">
    <text evidence="1">The sequence shown here is derived from an EMBL/GenBank/DDBJ whole genome shotgun (WGS) entry which is preliminary data.</text>
</comment>
<evidence type="ECO:0000313" key="1">
    <source>
        <dbReference type="EMBL" id="OGG55509.1"/>
    </source>
</evidence>
<sequence length="591" mass="67582">MDARYQMARARYRLWEYDARADIETVLKLDPHYADAYLLMGNWYADLKEDYGQAIPWYAKYIAMRPDDPEGRRRLSVAYLKVKDYGRVLETLSGFVQAHPDAVEVMPIVAQACVKQEKLDMALGFYQSYLSKIDPKERMLYEDIRLIASEEEAAEYARTPGAEQEAFLRRFWNGRDPDLSTPVNERLMEHCRRVWYSRQSFSGGRQPWDRRGEVYVRFGEPDFQTSSRMLNTSQSLAVQRVKERMALDIYGTEAIGETYLGPVFPVRSLAQDKGLGFSAPDEHPEYYIGPETDQASRFARYAPMRVAARAIAVSPDFYAPEYDVAPFNFYFDLADFRGRDGRSALEVYYGVPRAAARYVPAEDVTRLVVERQAALIPTASDTVYRAAGELVYEAPGNQGSEGAFVPDVVRLEVPAGTYRLEVRTRDRMTGRLGLYRKDIQVDAYGGKRLGVSDLELAWRVSEGQLRDKFSKGELRVIPMPTRTYRKGQNVFTYYEIYNLKPDGEGQTKYQVEYVIGQRERGILSRLVGTFAGKREEVTVGYEGRGFREMEAAYKEIDLKVFEPGRYYLKVVVTDLNSGETAAKEASFGVVE</sequence>